<dbReference type="Pfam" id="PF00814">
    <property type="entry name" value="TsaD"/>
    <property type="match status" value="1"/>
</dbReference>
<dbReference type="AlphaFoldDB" id="A0A0D1DCE8"/>
<sequence length="207" mass="21297">MRRLDLVLGFDTSAGHCRAALVHKGEIVAEAHEEMARGQAERLLPLLADVLRKGGADWQEIDALGVGTGPGNFTGIRLGVAAARGLSLGLDIPAEGVSAIDALALERGDVTVALPAPRGGLHLGHRGHVVSLSAGDPWPEGWPTRVAGPGAERLDGVDYVEAAPLAASIARIASARAGPGRPRPAPIYLRAADAAKPADRPPMILPG</sequence>
<dbReference type="Proteomes" id="UP000032232">
    <property type="component" value="Unassembled WGS sequence"/>
</dbReference>
<evidence type="ECO:0000313" key="2">
    <source>
        <dbReference type="EMBL" id="KIT17663.1"/>
    </source>
</evidence>
<dbReference type="EMBL" id="JYFE01000016">
    <property type="protein sequence ID" value="KIT17663.1"/>
    <property type="molecule type" value="Genomic_DNA"/>
</dbReference>
<reference evidence="2 3" key="1">
    <citation type="submission" date="2015-02" db="EMBL/GenBank/DDBJ databases">
        <title>Genome Sequence of Jannaschia aquimarina DSM28248, a member of the Roseobacter clade.</title>
        <authorList>
            <person name="Voget S."/>
            <person name="Daniel R."/>
        </authorList>
    </citation>
    <scope>NUCLEOTIDE SEQUENCE [LARGE SCALE GENOMIC DNA]</scope>
    <source>
        <strain evidence="2 3">GSW-M26</strain>
    </source>
</reference>
<dbReference type="PANTHER" id="PTHR11735:SF11">
    <property type="entry name" value="TRNA THREONYLCARBAMOYLADENOSINE BIOSYNTHESIS PROTEIN TSAB"/>
    <property type="match status" value="1"/>
</dbReference>
<comment type="caution">
    <text evidence="2">The sequence shown here is derived from an EMBL/GenBank/DDBJ whole genome shotgun (WGS) entry which is preliminary data.</text>
</comment>
<dbReference type="NCBIfam" id="TIGR03725">
    <property type="entry name" value="T6A_YeaZ"/>
    <property type="match status" value="1"/>
</dbReference>
<feature type="domain" description="Gcp-like" evidence="1">
    <location>
        <begin position="33"/>
        <end position="106"/>
    </location>
</feature>
<dbReference type="RefSeq" id="WP_043917411.1">
    <property type="nucleotide sequence ID" value="NZ_FZPF01000002.1"/>
</dbReference>
<evidence type="ECO:0000259" key="1">
    <source>
        <dbReference type="Pfam" id="PF00814"/>
    </source>
</evidence>
<dbReference type="GO" id="GO:0005829">
    <property type="term" value="C:cytosol"/>
    <property type="evidence" value="ECO:0007669"/>
    <property type="project" value="TreeGrafter"/>
</dbReference>
<dbReference type="GO" id="GO:0002949">
    <property type="term" value="P:tRNA threonylcarbamoyladenosine modification"/>
    <property type="evidence" value="ECO:0007669"/>
    <property type="project" value="InterPro"/>
</dbReference>
<name>A0A0D1DCE8_9RHOB</name>
<dbReference type="SUPFAM" id="SSF53067">
    <property type="entry name" value="Actin-like ATPase domain"/>
    <property type="match status" value="1"/>
</dbReference>
<accession>A0A0D1DCE8</accession>
<evidence type="ECO:0000313" key="3">
    <source>
        <dbReference type="Proteomes" id="UP000032232"/>
    </source>
</evidence>
<dbReference type="OrthoDB" id="9809995at2"/>
<proteinExistence type="predicted"/>
<gene>
    <name evidence="2" type="primary">tsaB</name>
    <name evidence="2" type="ORF">jaqu_05540</name>
</gene>
<dbReference type="PATRIC" id="fig|935700.4.peg.586"/>
<dbReference type="InterPro" id="IPR000905">
    <property type="entry name" value="Gcp-like_dom"/>
</dbReference>
<dbReference type="InterPro" id="IPR043129">
    <property type="entry name" value="ATPase_NBD"/>
</dbReference>
<keyword evidence="3" id="KW-1185">Reference proteome</keyword>
<dbReference type="STRING" id="935700.jaqu_05540"/>
<organism evidence="2 3">
    <name type="scientific">Jannaschia aquimarina</name>
    <dbReference type="NCBI Taxonomy" id="935700"/>
    <lineage>
        <taxon>Bacteria</taxon>
        <taxon>Pseudomonadati</taxon>
        <taxon>Pseudomonadota</taxon>
        <taxon>Alphaproteobacteria</taxon>
        <taxon>Rhodobacterales</taxon>
        <taxon>Roseobacteraceae</taxon>
        <taxon>Jannaschia</taxon>
    </lineage>
</organism>
<dbReference type="PANTHER" id="PTHR11735">
    <property type="entry name" value="TRNA N6-ADENOSINE THREONYLCARBAMOYLTRANSFERASE"/>
    <property type="match status" value="1"/>
</dbReference>
<dbReference type="InterPro" id="IPR022496">
    <property type="entry name" value="T6A_TsaB"/>
</dbReference>
<protein>
    <submittedName>
        <fullName evidence="2">TsaB protein</fullName>
    </submittedName>
</protein>
<dbReference type="Gene3D" id="3.30.420.40">
    <property type="match status" value="1"/>
</dbReference>